<dbReference type="SUPFAM" id="SSF52980">
    <property type="entry name" value="Restriction endonuclease-like"/>
    <property type="match status" value="1"/>
</dbReference>
<reference evidence="2 3" key="1">
    <citation type="submission" date="2017-06" db="EMBL/GenBank/DDBJ databases">
        <authorList>
            <consortium name="Pathogen Informatics"/>
        </authorList>
    </citation>
    <scope>NUCLEOTIDE SEQUENCE [LARGE SCALE GENOMIC DNA]</scope>
    <source>
        <strain evidence="2 3">NCTC12149</strain>
    </source>
</reference>
<organism evidence="2 3">
    <name type="scientific">Sphingobacterium mizutaii</name>
    <dbReference type="NCBI Taxonomy" id="1010"/>
    <lineage>
        <taxon>Bacteria</taxon>
        <taxon>Pseudomonadati</taxon>
        <taxon>Bacteroidota</taxon>
        <taxon>Sphingobacteriia</taxon>
        <taxon>Sphingobacteriales</taxon>
        <taxon>Sphingobacteriaceae</taxon>
        <taxon>Sphingobacterium</taxon>
    </lineage>
</organism>
<proteinExistence type="inferred from homology"/>
<accession>A0AAJ5C1X8</accession>
<dbReference type="PANTHER" id="PTHR34039">
    <property type="entry name" value="UPF0102 PROTEIN YRAN"/>
    <property type="match status" value="1"/>
</dbReference>
<dbReference type="EMBL" id="LT906468">
    <property type="protein sequence ID" value="SNV62346.1"/>
    <property type="molecule type" value="Genomic_DNA"/>
</dbReference>
<dbReference type="InterPro" id="IPR003509">
    <property type="entry name" value="UPF0102_YraN-like"/>
</dbReference>
<dbReference type="Pfam" id="PF02021">
    <property type="entry name" value="UPF0102"/>
    <property type="match status" value="1"/>
</dbReference>
<dbReference type="InterPro" id="IPR011335">
    <property type="entry name" value="Restrct_endonuc-II-like"/>
</dbReference>
<dbReference type="InterPro" id="IPR011856">
    <property type="entry name" value="tRNA_endonuc-like_dom_sf"/>
</dbReference>
<dbReference type="Proteomes" id="UP000215355">
    <property type="component" value="Chromosome 1"/>
</dbReference>
<evidence type="ECO:0000313" key="2">
    <source>
        <dbReference type="EMBL" id="SNV62346.1"/>
    </source>
</evidence>
<sequence>MIAHDNDVVVFVEVKVRSSSAFGTERDMINSQKQNRLSRAAEAYIMQKDHRGEIRFDVITFIDGKSTYIKDAFWNY</sequence>
<dbReference type="PANTHER" id="PTHR34039:SF1">
    <property type="entry name" value="UPF0102 PROTEIN YRAN"/>
    <property type="match status" value="1"/>
</dbReference>
<dbReference type="AlphaFoldDB" id="A0AAJ5C1X8"/>
<comment type="similarity">
    <text evidence="1">Belongs to the UPF0102 family.</text>
</comment>
<evidence type="ECO:0000313" key="3">
    <source>
        <dbReference type="Proteomes" id="UP000215355"/>
    </source>
</evidence>
<evidence type="ECO:0008006" key="4">
    <source>
        <dbReference type="Google" id="ProtNLM"/>
    </source>
</evidence>
<evidence type="ECO:0000256" key="1">
    <source>
        <dbReference type="ARBA" id="ARBA00006738"/>
    </source>
</evidence>
<dbReference type="RefSeq" id="WP_093099428.1">
    <property type="nucleotide sequence ID" value="NZ_CP158798.1"/>
</dbReference>
<protein>
    <recommendedName>
        <fullName evidence="4">Endonuclease</fullName>
    </recommendedName>
</protein>
<dbReference type="Gene3D" id="3.40.1350.10">
    <property type="match status" value="1"/>
</dbReference>
<gene>
    <name evidence="2" type="ORF">SAMEA4412673_03791</name>
</gene>
<dbReference type="GO" id="GO:0003676">
    <property type="term" value="F:nucleic acid binding"/>
    <property type="evidence" value="ECO:0007669"/>
    <property type="project" value="InterPro"/>
</dbReference>
<dbReference type="KEGG" id="smiz:4412673_03791"/>
<name>A0AAJ5C1X8_9SPHI</name>